<dbReference type="InterPro" id="IPR037379">
    <property type="entry name" value="WDR74/Nsa1"/>
</dbReference>
<dbReference type="SUPFAM" id="SSF50978">
    <property type="entry name" value="WD40 repeat-like"/>
    <property type="match status" value="1"/>
</dbReference>
<dbReference type="GO" id="GO:0042273">
    <property type="term" value="P:ribosomal large subunit biogenesis"/>
    <property type="evidence" value="ECO:0007669"/>
    <property type="project" value="InterPro"/>
</dbReference>
<gene>
    <name evidence="1" type="ORF">Fcan01_28720</name>
</gene>
<dbReference type="GO" id="GO:0005730">
    <property type="term" value="C:nucleolus"/>
    <property type="evidence" value="ECO:0007669"/>
    <property type="project" value="InterPro"/>
</dbReference>
<dbReference type="Proteomes" id="UP000198287">
    <property type="component" value="Unassembled WGS sequence"/>
</dbReference>
<evidence type="ECO:0000313" key="2">
    <source>
        <dbReference type="Proteomes" id="UP000198287"/>
    </source>
</evidence>
<dbReference type="InterPro" id="IPR036322">
    <property type="entry name" value="WD40_repeat_dom_sf"/>
</dbReference>
<protein>
    <submittedName>
        <fullName evidence="1">WD repeat-containing protein 74</fullName>
    </submittedName>
</protein>
<dbReference type="PANTHER" id="PTHR16038">
    <property type="entry name" value="NOP SEVEN ASSOCIATED PROTEIN 1"/>
    <property type="match status" value="1"/>
</dbReference>
<dbReference type="AlphaFoldDB" id="A0A226CSQ3"/>
<reference evidence="1 2" key="1">
    <citation type="submission" date="2015-12" db="EMBL/GenBank/DDBJ databases">
        <title>The genome of Folsomia candida.</title>
        <authorList>
            <person name="Faddeeva A."/>
            <person name="Derks M.F."/>
            <person name="Anvar Y."/>
            <person name="Smit S."/>
            <person name="Van Straalen N."/>
            <person name="Roelofs D."/>
        </authorList>
    </citation>
    <scope>NUCLEOTIDE SEQUENCE [LARGE SCALE GENOMIC DNA]</scope>
    <source>
        <strain evidence="1 2">VU population</strain>
        <tissue evidence="1">Whole body</tissue>
    </source>
</reference>
<evidence type="ECO:0000313" key="1">
    <source>
        <dbReference type="EMBL" id="OXA36515.1"/>
    </source>
</evidence>
<name>A0A226CSQ3_FOLCA</name>
<accession>A0A226CSQ3</accession>
<dbReference type="GO" id="GO:0030687">
    <property type="term" value="C:preribosome, large subunit precursor"/>
    <property type="evidence" value="ECO:0007669"/>
    <property type="project" value="TreeGrafter"/>
</dbReference>
<dbReference type="OrthoDB" id="18388at2759"/>
<proteinExistence type="predicted"/>
<organism evidence="1 2">
    <name type="scientific">Folsomia candida</name>
    <name type="common">Springtail</name>
    <dbReference type="NCBI Taxonomy" id="158441"/>
    <lineage>
        <taxon>Eukaryota</taxon>
        <taxon>Metazoa</taxon>
        <taxon>Ecdysozoa</taxon>
        <taxon>Arthropoda</taxon>
        <taxon>Hexapoda</taxon>
        <taxon>Collembola</taxon>
        <taxon>Entomobryomorpha</taxon>
        <taxon>Isotomoidea</taxon>
        <taxon>Isotomidae</taxon>
        <taxon>Proisotominae</taxon>
        <taxon>Folsomia</taxon>
    </lineage>
</organism>
<dbReference type="STRING" id="158441.A0A226CSQ3"/>
<sequence>MCISPTRNDRQVIVGSAQGKWSSRHSELWKGKVVHLFHGFNGSVRSIVADENTPYFVSCGLDRFLYLHNLNNRSPVKKLFLKSRLTGVQITKDFLAQLVNNSDDLQSSWHNIDMSVLPGAQYLRMERELIGGPSPKKFRKSKLRHKPF</sequence>
<keyword evidence="2" id="KW-1185">Reference proteome</keyword>
<dbReference type="Gene3D" id="2.130.10.10">
    <property type="entry name" value="YVTN repeat-like/Quinoprotein amine dehydrogenase"/>
    <property type="match status" value="1"/>
</dbReference>
<dbReference type="InterPro" id="IPR015943">
    <property type="entry name" value="WD40/YVTN_repeat-like_dom_sf"/>
</dbReference>
<dbReference type="PANTHER" id="PTHR16038:SF4">
    <property type="entry name" value="WD REPEAT-CONTAINING PROTEIN 74"/>
    <property type="match status" value="1"/>
</dbReference>
<comment type="caution">
    <text evidence="1">The sequence shown here is derived from an EMBL/GenBank/DDBJ whole genome shotgun (WGS) entry which is preliminary data.</text>
</comment>
<dbReference type="EMBL" id="LNIX01000138">
    <property type="protein sequence ID" value="OXA36515.1"/>
    <property type="molecule type" value="Genomic_DNA"/>
</dbReference>